<feature type="transmembrane region" description="Helical" evidence="6">
    <location>
        <begin position="470"/>
        <end position="490"/>
    </location>
</feature>
<organism evidence="8 9">
    <name type="scientific">Macrostomum lignano</name>
    <dbReference type="NCBI Taxonomy" id="282301"/>
    <lineage>
        <taxon>Eukaryota</taxon>
        <taxon>Metazoa</taxon>
        <taxon>Spiralia</taxon>
        <taxon>Lophotrochozoa</taxon>
        <taxon>Platyhelminthes</taxon>
        <taxon>Rhabditophora</taxon>
        <taxon>Macrostomorpha</taxon>
        <taxon>Macrostomida</taxon>
        <taxon>Macrostomidae</taxon>
        <taxon>Macrostomum</taxon>
    </lineage>
</organism>
<protein>
    <recommendedName>
        <fullName evidence="7">Amino acid transporter transmembrane domain-containing protein</fullName>
    </recommendedName>
</protein>
<evidence type="ECO:0000256" key="5">
    <source>
        <dbReference type="SAM" id="MobiDB-lite"/>
    </source>
</evidence>
<evidence type="ECO:0000256" key="4">
    <source>
        <dbReference type="ARBA" id="ARBA00023136"/>
    </source>
</evidence>
<keyword evidence="2 6" id="KW-0812">Transmembrane</keyword>
<feature type="transmembrane region" description="Helical" evidence="6">
    <location>
        <begin position="35"/>
        <end position="57"/>
    </location>
</feature>
<feature type="region of interest" description="Disordered" evidence="5">
    <location>
        <begin position="71"/>
        <end position="93"/>
    </location>
</feature>
<feature type="transmembrane region" description="Helical" evidence="6">
    <location>
        <begin position="496"/>
        <end position="519"/>
    </location>
</feature>
<feature type="transmembrane region" description="Helical" evidence="6">
    <location>
        <begin position="531"/>
        <end position="557"/>
    </location>
</feature>
<dbReference type="Proteomes" id="UP000215902">
    <property type="component" value="Unassembled WGS sequence"/>
</dbReference>
<evidence type="ECO:0000256" key="2">
    <source>
        <dbReference type="ARBA" id="ARBA00022692"/>
    </source>
</evidence>
<dbReference type="AlphaFoldDB" id="A0A267FYU6"/>
<feature type="transmembrane region" description="Helical" evidence="6">
    <location>
        <begin position="310"/>
        <end position="332"/>
    </location>
</feature>
<feature type="transmembrane region" description="Helical" evidence="6">
    <location>
        <begin position="247"/>
        <end position="264"/>
    </location>
</feature>
<dbReference type="STRING" id="282301.A0A267FYU6"/>
<feature type="compositionally biased region" description="Low complexity" evidence="5">
    <location>
        <begin position="75"/>
        <end position="93"/>
    </location>
</feature>
<keyword evidence="9" id="KW-1185">Reference proteome</keyword>
<dbReference type="PANTHER" id="PTHR22950:SF700">
    <property type="entry name" value="AMINO ACID TRANSPORTER TRANSMEMBRANE DOMAIN-CONTAINING PROTEIN"/>
    <property type="match status" value="1"/>
</dbReference>
<evidence type="ECO:0000313" key="9">
    <source>
        <dbReference type="Proteomes" id="UP000215902"/>
    </source>
</evidence>
<feature type="compositionally biased region" description="Low complexity" evidence="5">
    <location>
        <begin position="117"/>
        <end position="141"/>
    </location>
</feature>
<feature type="transmembrane region" description="Helical" evidence="6">
    <location>
        <begin position="385"/>
        <end position="409"/>
    </location>
</feature>
<gene>
    <name evidence="8" type="ORF">BOX15_Mlig033633g1</name>
</gene>
<comment type="subcellular location">
    <subcellularLocation>
        <location evidence="1">Membrane</location>
        <topology evidence="1">Multi-pass membrane protein</topology>
    </subcellularLocation>
</comment>
<feature type="transmembrane region" description="Helical" evidence="6">
    <location>
        <begin position="276"/>
        <end position="298"/>
    </location>
</feature>
<dbReference type="OrthoDB" id="1684102at2759"/>
<evidence type="ECO:0000259" key="7">
    <source>
        <dbReference type="Pfam" id="PF01490"/>
    </source>
</evidence>
<keyword evidence="3 6" id="KW-1133">Transmembrane helix</keyword>
<feature type="domain" description="Amino acid transporter transmembrane" evidence="7">
    <location>
        <begin position="11"/>
        <end position="63"/>
    </location>
</feature>
<dbReference type="Pfam" id="PF01490">
    <property type="entry name" value="Aa_trans"/>
    <property type="match status" value="2"/>
</dbReference>
<evidence type="ECO:0000256" key="6">
    <source>
        <dbReference type="SAM" id="Phobius"/>
    </source>
</evidence>
<evidence type="ECO:0000313" key="8">
    <source>
        <dbReference type="EMBL" id="PAA79000.1"/>
    </source>
</evidence>
<feature type="transmembrane region" description="Helical" evidence="6">
    <location>
        <begin position="175"/>
        <end position="197"/>
    </location>
</feature>
<proteinExistence type="predicted"/>
<evidence type="ECO:0000256" key="1">
    <source>
        <dbReference type="ARBA" id="ARBA00004141"/>
    </source>
</evidence>
<feature type="region of interest" description="Disordered" evidence="5">
    <location>
        <begin position="116"/>
        <end position="150"/>
    </location>
</feature>
<dbReference type="InterPro" id="IPR013057">
    <property type="entry name" value="AA_transpt_TM"/>
</dbReference>
<name>A0A267FYU6_9PLAT</name>
<keyword evidence="4 6" id="KW-0472">Membrane</keyword>
<dbReference type="GO" id="GO:0015179">
    <property type="term" value="F:L-amino acid transmembrane transporter activity"/>
    <property type="evidence" value="ECO:0007669"/>
    <property type="project" value="TreeGrafter"/>
</dbReference>
<feature type="domain" description="Amino acid transporter transmembrane" evidence="7">
    <location>
        <begin position="158"/>
        <end position="552"/>
    </location>
</feature>
<accession>A0A267FYU6</accession>
<comment type="caution">
    <text evidence="8">The sequence shown here is derived from an EMBL/GenBank/DDBJ whole genome shotgun (WGS) entry which is preliminary data.</text>
</comment>
<dbReference type="GO" id="GO:0005774">
    <property type="term" value="C:vacuolar membrane"/>
    <property type="evidence" value="ECO:0007669"/>
    <property type="project" value="TreeGrafter"/>
</dbReference>
<dbReference type="PANTHER" id="PTHR22950">
    <property type="entry name" value="AMINO ACID TRANSPORTER"/>
    <property type="match status" value="1"/>
</dbReference>
<sequence length="563" mass="60952">MVSALQHVSDFANLFKAFIGSNYLSMPFAFSQSGLALGFALLMIIAVLTDHCCYLIVTCKQLMVESLVNDEDSGSESSLDGNGTIGQNSNSNNNNSSPYYYNDGFCPDALGPGASPSATNTNNSNSNNNNNHNSSNNGSDGAADDASHQRRQTDALHRIVTLGDIAKFTYGRPGLWLVNASLFITQFGFCINYFIFIGNTLHQVLSLGRNDTDTVAFQAYDYHTQAEQQNSDLDGFTETPTWSVPPLWLLVCAPLPLFLGFALIRNIRSMGSVSVVANISICAGVVAVLAVMLHQFSVSDTVQQATGATLPVYIGMVAVSYEGIGTVIPIESSMEDNRHNFRSFLRGSLVVVTAILGGVGTIGYLRYGQDTRQIVVQNLPTQSLFVVILDATLILGVIFTFPLQIYPVIQMTEKLFLARYSVSPEEQEALIASASVQLDSDSPNNNAANDAHALLSTSTPDGAPTWMRNCLRFGIVMCQLAMAILLRKLYAYVSSFIGAVGSIFLAFVLPCAAHLRLVWHRPASTQQRLVLIKDATICGFGCLASITSLFVTLAKIFEPHFFG</sequence>
<evidence type="ECO:0000256" key="3">
    <source>
        <dbReference type="ARBA" id="ARBA00022989"/>
    </source>
</evidence>
<reference evidence="8 9" key="1">
    <citation type="submission" date="2017-06" db="EMBL/GenBank/DDBJ databases">
        <title>A platform for efficient transgenesis in Macrostomum lignano, a flatworm model organism for stem cell research.</title>
        <authorList>
            <person name="Berezikov E."/>
        </authorList>
    </citation>
    <scope>NUCLEOTIDE SEQUENCE [LARGE SCALE GENOMIC DNA]</scope>
    <source>
        <strain evidence="8">DV1</strain>
        <tissue evidence="8">Whole organism</tissue>
    </source>
</reference>
<dbReference type="EMBL" id="NIVC01000657">
    <property type="protein sequence ID" value="PAA79000.1"/>
    <property type="molecule type" value="Genomic_DNA"/>
</dbReference>
<feature type="transmembrane region" description="Helical" evidence="6">
    <location>
        <begin position="344"/>
        <end position="365"/>
    </location>
</feature>